<organism evidence="14 15">
    <name type="scientific">Paracoccus maritimus</name>
    <dbReference type="NCBI Taxonomy" id="2933292"/>
    <lineage>
        <taxon>Bacteria</taxon>
        <taxon>Pseudomonadati</taxon>
        <taxon>Pseudomonadota</taxon>
        <taxon>Alphaproteobacteria</taxon>
        <taxon>Rhodobacterales</taxon>
        <taxon>Paracoccaceae</taxon>
        <taxon>Paracoccus</taxon>
    </lineage>
</organism>
<name>A0ABT2KBG8_9RHOB</name>
<evidence type="ECO:0000313" key="15">
    <source>
        <dbReference type="Proteomes" id="UP001320702"/>
    </source>
</evidence>
<keyword evidence="15" id="KW-1185">Reference proteome</keyword>
<evidence type="ECO:0000256" key="4">
    <source>
        <dbReference type="ARBA" id="ARBA00011738"/>
    </source>
</evidence>
<dbReference type="Gene3D" id="3.40.640.10">
    <property type="entry name" value="Type I PLP-dependent aspartate aminotransferase-like (Major domain)"/>
    <property type="match status" value="1"/>
</dbReference>
<evidence type="ECO:0000256" key="10">
    <source>
        <dbReference type="ARBA" id="ARBA00033381"/>
    </source>
</evidence>
<dbReference type="InterPro" id="IPR015424">
    <property type="entry name" value="PyrdxlP-dep_Trfase"/>
</dbReference>
<comment type="cofactor">
    <cofactor evidence="1 12">
        <name>pyridoxal 5'-phosphate</name>
        <dbReference type="ChEBI" id="CHEBI:597326"/>
    </cofactor>
</comment>
<evidence type="ECO:0000256" key="1">
    <source>
        <dbReference type="ARBA" id="ARBA00001933"/>
    </source>
</evidence>
<dbReference type="Proteomes" id="UP001320702">
    <property type="component" value="Unassembled WGS sequence"/>
</dbReference>
<dbReference type="SUPFAM" id="SSF53383">
    <property type="entry name" value="PLP-dependent transferases"/>
    <property type="match status" value="1"/>
</dbReference>
<evidence type="ECO:0000256" key="11">
    <source>
        <dbReference type="ARBA" id="ARBA00047715"/>
    </source>
</evidence>
<evidence type="ECO:0000259" key="13">
    <source>
        <dbReference type="Pfam" id="PF00155"/>
    </source>
</evidence>
<evidence type="ECO:0000256" key="2">
    <source>
        <dbReference type="ARBA" id="ARBA00004746"/>
    </source>
</evidence>
<protein>
    <recommendedName>
        <fullName evidence="5">8-amino-7-oxononanoate synthase</fullName>
        <ecNumber evidence="5">2.3.1.47</ecNumber>
    </recommendedName>
    <alternativeName>
        <fullName evidence="9">7-keto-8-amino-pelargonic acid synthase</fullName>
    </alternativeName>
    <alternativeName>
        <fullName evidence="10">8-amino-7-ketopelargonate synthase</fullName>
    </alternativeName>
</protein>
<evidence type="ECO:0000256" key="5">
    <source>
        <dbReference type="ARBA" id="ARBA00013187"/>
    </source>
</evidence>
<evidence type="ECO:0000256" key="7">
    <source>
        <dbReference type="ARBA" id="ARBA00022756"/>
    </source>
</evidence>
<dbReference type="InterPro" id="IPR001917">
    <property type="entry name" value="Aminotrans_II_pyridoxalP_BS"/>
</dbReference>
<keyword evidence="8 12" id="KW-0663">Pyridoxal phosphate</keyword>
<reference evidence="14 15" key="1">
    <citation type="submission" date="2022-04" db="EMBL/GenBank/DDBJ databases">
        <title>Paracoccus sp. YLB-12 draft genome sequence.</title>
        <authorList>
            <person name="Yu L."/>
        </authorList>
    </citation>
    <scope>NUCLEOTIDE SEQUENCE [LARGE SCALE GENOMIC DNA]</scope>
    <source>
        <strain evidence="14 15">YLB-12</strain>
    </source>
</reference>
<dbReference type="InterPro" id="IPR015422">
    <property type="entry name" value="PyrdxlP-dep_Trfase_small"/>
</dbReference>
<comment type="pathway">
    <text evidence="2">Cofactor biosynthesis; biotin biosynthesis.</text>
</comment>
<dbReference type="Gene3D" id="3.90.1150.10">
    <property type="entry name" value="Aspartate Aminotransferase, domain 1"/>
    <property type="match status" value="1"/>
</dbReference>
<sequence length="390" mass="42022">MSDHLRREDSDGTADRLSVFREQLDGLTRQTRRRSLVARAGIDFSSNDYIGLAGSERLADALRDALNNGVPVGAAGSRLLRGHTDPHAAFEDKAARFFGTEAALGFGGGYVANFAVITTLPQRGDLLLMDALSHASTHEGARAGRAEVQLFRHGDVDHARDLIQAWRRAGNTGAVWIAVESLYSMDGDAAPLDQLAELADQHGFLLVDEAHATGVYGPDGRGLAHHLEGRENVLTLHTLGKALGGSGALVCGAKCLIDFMINRCRPFIFATAPSPLMAVAGSEALDILRDEPWRRDALRDHVTVFGAELSRRLPQLSVSGSQIVPLIVGPESATMDLAARIQQRGFDVRGIRPPTVPEGTSRLRVSLTLNATPADVIRLAETLEQLWPDL</sequence>
<evidence type="ECO:0000256" key="3">
    <source>
        <dbReference type="ARBA" id="ARBA00010008"/>
    </source>
</evidence>
<evidence type="ECO:0000256" key="9">
    <source>
        <dbReference type="ARBA" id="ARBA00032610"/>
    </source>
</evidence>
<dbReference type="Pfam" id="PF00155">
    <property type="entry name" value="Aminotran_1_2"/>
    <property type="match status" value="1"/>
</dbReference>
<dbReference type="EMBL" id="JANAVZ010000006">
    <property type="protein sequence ID" value="MCT4333696.1"/>
    <property type="molecule type" value="Genomic_DNA"/>
</dbReference>
<gene>
    <name evidence="14" type="ORF">MU516_12550</name>
</gene>
<keyword evidence="7" id="KW-0093">Biotin biosynthesis</keyword>
<dbReference type="InterPro" id="IPR015421">
    <property type="entry name" value="PyrdxlP-dep_Trfase_major"/>
</dbReference>
<dbReference type="InterPro" id="IPR050087">
    <property type="entry name" value="AON_synthase_class-II"/>
</dbReference>
<evidence type="ECO:0000256" key="6">
    <source>
        <dbReference type="ARBA" id="ARBA00022679"/>
    </source>
</evidence>
<dbReference type="InterPro" id="IPR004839">
    <property type="entry name" value="Aminotransferase_I/II_large"/>
</dbReference>
<comment type="subunit">
    <text evidence="4">Homodimer.</text>
</comment>
<comment type="caution">
    <text evidence="14">The sequence shown here is derived from an EMBL/GenBank/DDBJ whole genome shotgun (WGS) entry which is preliminary data.</text>
</comment>
<comment type="similarity">
    <text evidence="3">Belongs to the class-II pyridoxal-phosphate-dependent aminotransferase family. BioF subfamily.</text>
</comment>
<dbReference type="PANTHER" id="PTHR13693">
    <property type="entry name" value="CLASS II AMINOTRANSFERASE/8-AMINO-7-OXONONANOATE SYNTHASE"/>
    <property type="match status" value="1"/>
</dbReference>
<evidence type="ECO:0000313" key="14">
    <source>
        <dbReference type="EMBL" id="MCT4333696.1"/>
    </source>
</evidence>
<comment type="catalytic activity">
    <reaction evidence="11">
        <text>6-carboxyhexanoyl-[ACP] + L-alanine + H(+) = (8S)-8-amino-7-oxononanoate + holo-[ACP] + CO2</text>
        <dbReference type="Rhea" id="RHEA:42288"/>
        <dbReference type="Rhea" id="RHEA-COMP:9685"/>
        <dbReference type="Rhea" id="RHEA-COMP:9955"/>
        <dbReference type="ChEBI" id="CHEBI:15378"/>
        <dbReference type="ChEBI" id="CHEBI:16526"/>
        <dbReference type="ChEBI" id="CHEBI:57972"/>
        <dbReference type="ChEBI" id="CHEBI:64479"/>
        <dbReference type="ChEBI" id="CHEBI:78846"/>
        <dbReference type="ChEBI" id="CHEBI:149468"/>
        <dbReference type="EC" id="2.3.1.47"/>
    </reaction>
</comment>
<accession>A0ABT2KBG8</accession>
<keyword evidence="6" id="KW-0808">Transferase</keyword>
<proteinExistence type="inferred from homology"/>
<dbReference type="PROSITE" id="PS00599">
    <property type="entry name" value="AA_TRANSFER_CLASS_2"/>
    <property type="match status" value="1"/>
</dbReference>
<dbReference type="PANTHER" id="PTHR13693:SF100">
    <property type="entry name" value="8-AMINO-7-OXONONANOATE SYNTHASE"/>
    <property type="match status" value="1"/>
</dbReference>
<dbReference type="EC" id="2.3.1.47" evidence="5"/>
<feature type="domain" description="Aminotransferase class I/classII large" evidence="13">
    <location>
        <begin position="42"/>
        <end position="382"/>
    </location>
</feature>
<evidence type="ECO:0000256" key="8">
    <source>
        <dbReference type="ARBA" id="ARBA00022898"/>
    </source>
</evidence>
<evidence type="ECO:0000256" key="12">
    <source>
        <dbReference type="RuleBase" id="RU003693"/>
    </source>
</evidence>
<dbReference type="RefSeq" id="WP_260277548.1">
    <property type="nucleotide sequence ID" value="NZ_JANAVZ010000006.1"/>
</dbReference>